<comment type="caution">
    <text evidence="7">The sequence shown here is derived from an EMBL/GenBank/DDBJ whole genome shotgun (WGS) entry which is preliminary data.</text>
</comment>
<dbReference type="AlphaFoldDB" id="A0A923KI76"/>
<evidence type="ECO:0000313" key="8">
    <source>
        <dbReference type="Proteomes" id="UP000634011"/>
    </source>
</evidence>
<dbReference type="InterPro" id="IPR015421">
    <property type="entry name" value="PyrdxlP-dep_Trfase_major"/>
</dbReference>
<feature type="modified residue" description="N6-(pyridoxal phosphate)lysine" evidence="5">
    <location>
        <position position="302"/>
    </location>
</feature>
<comment type="cofactor">
    <cofactor evidence="1 5 6">
        <name>pyridoxal 5'-phosphate</name>
        <dbReference type="ChEBI" id="CHEBI:597326"/>
    </cofactor>
</comment>
<keyword evidence="8" id="KW-1185">Reference proteome</keyword>
<dbReference type="GO" id="GO:0019752">
    <property type="term" value="P:carboxylic acid metabolic process"/>
    <property type="evidence" value="ECO:0007669"/>
    <property type="project" value="InterPro"/>
</dbReference>
<keyword evidence="3 5" id="KW-0663">Pyridoxal phosphate</keyword>
<evidence type="ECO:0000256" key="5">
    <source>
        <dbReference type="PIRSR" id="PIRSR602129-50"/>
    </source>
</evidence>
<evidence type="ECO:0000256" key="1">
    <source>
        <dbReference type="ARBA" id="ARBA00001933"/>
    </source>
</evidence>
<proteinExistence type="inferred from homology"/>
<dbReference type="GO" id="GO:0016831">
    <property type="term" value="F:carboxy-lyase activity"/>
    <property type="evidence" value="ECO:0007669"/>
    <property type="project" value="UniProtKB-KW"/>
</dbReference>
<evidence type="ECO:0000256" key="4">
    <source>
        <dbReference type="ARBA" id="ARBA00023239"/>
    </source>
</evidence>
<dbReference type="Gene3D" id="3.40.640.10">
    <property type="entry name" value="Type I PLP-dependent aspartate aminotransferase-like (Major domain)"/>
    <property type="match status" value="1"/>
</dbReference>
<comment type="similarity">
    <text evidence="6">Belongs to the group II decarboxylase family.</text>
</comment>
<dbReference type="InterPro" id="IPR015424">
    <property type="entry name" value="PyrdxlP-dep_Trfase"/>
</dbReference>
<dbReference type="InterPro" id="IPR010977">
    <property type="entry name" value="Aromatic_deC"/>
</dbReference>
<sequence>MMQSSLDYSMKELESILQKTNEIILNQYKQSKEQPGFRCAKQKEVEAWFDEPLPKLGMDPIKLLEKVKEKVLENANGNFGPNMYGYVISGGNQISTIADFLASTINQNVAKWHMSPVMTEIEKRVVAWTAEMVGFVPEAGGVMVSGGSAATLTGLTVARNIFFRQKNINKHGLFGIKPFTVYCSTETHNCTDKSVALLGLGTDHLRRIPVKDDFTIDLSALESKILADIAAGYTPFCVIGNAGTVNTGAVDDLVGLSAIAKKYGLWFHVDGAYGGLVVSLPGLKHKYNGMQLADSIGVDYHKWLYQPFEVGCTLVKNWSLLREAYFKQADYLDTSFEKEEQRVEFNEHYFQLSRNAKAFKVWMSLKAYGFSKIQAMMQKDINLARYLENLINTSDDFELKSKSDLGIVCFRYIGSRLTSAEITEINQKLIIALESDGRIFITGTRLNDEFVLRACIINHRKSEASIEYMLDTIRDVAKSLVGSETQECYA</sequence>
<dbReference type="PANTHER" id="PTHR11999">
    <property type="entry name" value="GROUP II PYRIDOXAL-5-PHOSPHATE DECARBOXYLASE"/>
    <property type="match status" value="1"/>
</dbReference>
<dbReference type="Proteomes" id="UP000634011">
    <property type="component" value="Unassembled WGS sequence"/>
</dbReference>
<gene>
    <name evidence="7" type="ORF">H8K32_08830</name>
</gene>
<evidence type="ECO:0000256" key="2">
    <source>
        <dbReference type="ARBA" id="ARBA00022793"/>
    </source>
</evidence>
<evidence type="ECO:0000313" key="7">
    <source>
        <dbReference type="EMBL" id="MBC3862197.1"/>
    </source>
</evidence>
<evidence type="ECO:0000256" key="3">
    <source>
        <dbReference type="ARBA" id="ARBA00022898"/>
    </source>
</evidence>
<dbReference type="Pfam" id="PF00282">
    <property type="entry name" value="Pyridoxal_deC"/>
    <property type="match status" value="1"/>
</dbReference>
<keyword evidence="4 6" id="KW-0456">Lyase</keyword>
<accession>A0A923KI76</accession>
<name>A0A923KI76_9BURK</name>
<protein>
    <submittedName>
        <fullName evidence="7">Pyridoxal-dependent decarboxylase</fullName>
    </submittedName>
</protein>
<keyword evidence="2" id="KW-0210">Decarboxylase</keyword>
<dbReference type="PANTHER" id="PTHR11999:SF70">
    <property type="entry name" value="MIP05841P"/>
    <property type="match status" value="1"/>
</dbReference>
<organism evidence="7 8">
    <name type="scientific">Undibacterium jejuense</name>
    <dbReference type="NCBI Taxonomy" id="1344949"/>
    <lineage>
        <taxon>Bacteria</taxon>
        <taxon>Pseudomonadati</taxon>
        <taxon>Pseudomonadota</taxon>
        <taxon>Betaproteobacteria</taxon>
        <taxon>Burkholderiales</taxon>
        <taxon>Oxalobacteraceae</taxon>
        <taxon>Undibacterium</taxon>
    </lineage>
</organism>
<dbReference type="SUPFAM" id="SSF53383">
    <property type="entry name" value="PLP-dependent transferases"/>
    <property type="match status" value="1"/>
</dbReference>
<evidence type="ECO:0000256" key="6">
    <source>
        <dbReference type="RuleBase" id="RU000382"/>
    </source>
</evidence>
<dbReference type="GO" id="GO:0030170">
    <property type="term" value="F:pyridoxal phosphate binding"/>
    <property type="evidence" value="ECO:0007669"/>
    <property type="project" value="InterPro"/>
</dbReference>
<dbReference type="EMBL" id="JACOFV010000007">
    <property type="protein sequence ID" value="MBC3862197.1"/>
    <property type="molecule type" value="Genomic_DNA"/>
</dbReference>
<dbReference type="Gene3D" id="3.90.1150.170">
    <property type="match status" value="2"/>
</dbReference>
<reference evidence="7" key="1">
    <citation type="submission" date="2020-08" db="EMBL/GenBank/DDBJ databases">
        <title>Novel species isolated from subtropical streams in China.</title>
        <authorList>
            <person name="Lu H."/>
        </authorList>
    </citation>
    <scope>NUCLEOTIDE SEQUENCE</scope>
    <source>
        <strain evidence="7">KACC 12607</strain>
    </source>
</reference>
<dbReference type="InterPro" id="IPR002129">
    <property type="entry name" value="PyrdxlP-dep_de-COase"/>
</dbReference>